<dbReference type="Gene3D" id="3.50.50.60">
    <property type="entry name" value="FAD/NAD(P)-binding domain"/>
    <property type="match status" value="1"/>
</dbReference>
<dbReference type="InterPro" id="IPR006076">
    <property type="entry name" value="FAD-dep_OxRdtase"/>
</dbReference>
<proteinExistence type="predicted"/>
<evidence type="ECO:0000313" key="3">
    <source>
        <dbReference type="EMBL" id="TDN83726.1"/>
    </source>
</evidence>
<dbReference type="RefSeq" id="WP_133495263.1">
    <property type="nucleotide sequence ID" value="NZ_BMLU01000004.1"/>
</dbReference>
<feature type="domain" description="FAD dependent oxidoreductase" evidence="2">
    <location>
        <begin position="5"/>
        <end position="345"/>
    </location>
</feature>
<keyword evidence="4" id="KW-1185">Reference proteome</keyword>
<dbReference type="GO" id="GO:0005737">
    <property type="term" value="C:cytoplasm"/>
    <property type="evidence" value="ECO:0007669"/>
    <property type="project" value="TreeGrafter"/>
</dbReference>
<dbReference type="SUPFAM" id="SSF51905">
    <property type="entry name" value="FAD/NAD(P)-binding domain"/>
    <property type="match status" value="1"/>
</dbReference>
<keyword evidence="1" id="KW-0560">Oxidoreductase</keyword>
<dbReference type="Proteomes" id="UP000295493">
    <property type="component" value="Unassembled WGS sequence"/>
</dbReference>
<dbReference type="Gene3D" id="3.30.9.10">
    <property type="entry name" value="D-Amino Acid Oxidase, subunit A, domain 2"/>
    <property type="match status" value="1"/>
</dbReference>
<dbReference type="Pfam" id="PF01266">
    <property type="entry name" value="DAO"/>
    <property type="match status" value="1"/>
</dbReference>
<evidence type="ECO:0000259" key="2">
    <source>
        <dbReference type="Pfam" id="PF01266"/>
    </source>
</evidence>
<evidence type="ECO:0000256" key="1">
    <source>
        <dbReference type="ARBA" id="ARBA00023002"/>
    </source>
</evidence>
<dbReference type="AlphaFoldDB" id="A0A4R6FPV6"/>
<organism evidence="3 4">
    <name type="scientific">Stakelama pacifica</name>
    <dbReference type="NCBI Taxonomy" id="517720"/>
    <lineage>
        <taxon>Bacteria</taxon>
        <taxon>Pseudomonadati</taxon>
        <taxon>Pseudomonadota</taxon>
        <taxon>Alphaproteobacteria</taxon>
        <taxon>Sphingomonadales</taxon>
        <taxon>Sphingomonadaceae</taxon>
        <taxon>Stakelama</taxon>
    </lineage>
</organism>
<dbReference type="PANTHER" id="PTHR13847:SF287">
    <property type="entry name" value="FAD-DEPENDENT OXIDOREDUCTASE DOMAIN-CONTAINING PROTEIN 1"/>
    <property type="match status" value="1"/>
</dbReference>
<protein>
    <submittedName>
        <fullName evidence="3">D-arginine dehydrogenase</fullName>
    </submittedName>
</protein>
<gene>
    <name evidence="3" type="ORF">EV664_104212</name>
</gene>
<dbReference type="PANTHER" id="PTHR13847">
    <property type="entry name" value="SARCOSINE DEHYDROGENASE-RELATED"/>
    <property type="match status" value="1"/>
</dbReference>
<dbReference type="OrthoDB" id="7421214at2"/>
<name>A0A4R6FPV6_9SPHN</name>
<sequence>MTGCDIAIIGAGMAGASLAAAIGTRARVALIEAEAHPGYHATGRSAAFWSEIYGGPGVQPLTTASGPFLRDPPADYGAESFLVPRGELWIARAGDSTPLDSLESEFADSEVAMERRAPGAMVSGIRPDWSEGLFVPSCTDIDVARLHQAFLKVARRSGTELRCDSPLVAAERRAASGWRLTLGRGEVLEAAILVNAAGAWADPVAAIAGASPLGIRPYRRTVLQLRVDPPAPDSLPLVQDAHGGFYFKPEPGGRLWLSPHDETPMAPGDVAPDEIDVALAIDRLQQVVDWRIAAVERKWAGLRSFAPDRLPVYGFAPDCRDFFWFAGQGGFGIQTAPAAAWIGAALLLDTPLPAMVQNVDVARYAPERFRIQR</sequence>
<evidence type="ECO:0000313" key="4">
    <source>
        <dbReference type="Proteomes" id="UP000295493"/>
    </source>
</evidence>
<dbReference type="InterPro" id="IPR036188">
    <property type="entry name" value="FAD/NAD-bd_sf"/>
</dbReference>
<accession>A0A4R6FPV6</accession>
<reference evidence="3 4" key="1">
    <citation type="submission" date="2019-03" db="EMBL/GenBank/DDBJ databases">
        <title>Genomic Encyclopedia of Type Strains, Phase IV (KMG-IV): sequencing the most valuable type-strain genomes for metagenomic binning, comparative biology and taxonomic classification.</title>
        <authorList>
            <person name="Goeker M."/>
        </authorList>
    </citation>
    <scope>NUCLEOTIDE SEQUENCE [LARGE SCALE GENOMIC DNA]</scope>
    <source>
        <strain evidence="3 4">DSM 25059</strain>
    </source>
</reference>
<dbReference type="GO" id="GO:0016491">
    <property type="term" value="F:oxidoreductase activity"/>
    <property type="evidence" value="ECO:0007669"/>
    <property type="project" value="UniProtKB-KW"/>
</dbReference>
<dbReference type="EMBL" id="SNWD01000004">
    <property type="protein sequence ID" value="TDN83726.1"/>
    <property type="molecule type" value="Genomic_DNA"/>
</dbReference>
<comment type="caution">
    <text evidence="3">The sequence shown here is derived from an EMBL/GenBank/DDBJ whole genome shotgun (WGS) entry which is preliminary data.</text>
</comment>